<dbReference type="Pfam" id="PF00255">
    <property type="entry name" value="GSHPx"/>
    <property type="match status" value="1"/>
</dbReference>
<protein>
    <recommendedName>
        <fullName evidence="4">Glutathione peroxidase</fullName>
    </recommendedName>
</protein>
<gene>
    <name evidence="8" type="ORF">E8A74_46140</name>
</gene>
<dbReference type="Gene3D" id="3.40.30.10">
    <property type="entry name" value="Glutaredoxin"/>
    <property type="match status" value="1"/>
</dbReference>
<dbReference type="InterPro" id="IPR013766">
    <property type="entry name" value="Thioredoxin_domain"/>
</dbReference>
<feature type="domain" description="Thioredoxin" evidence="7">
    <location>
        <begin position="47"/>
        <end position="207"/>
    </location>
</feature>
<comment type="similarity">
    <text evidence="1 4">Belongs to the glutathione peroxidase family.</text>
</comment>
<evidence type="ECO:0000256" key="6">
    <source>
        <dbReference type="SAM" id="SignalP"/>
    </source>
</evidence>
<dbReference type="AlphaFoldDB" id="A0A4U1IPA2"/>
<sequence>MKSLRVGSVVFAVLVGAAALVGCDGGSQPPTSPKAGTDPAGGAAAQEGPKGSLHDFKMKTIFGEERSLGDFRGKVVLVVNTASECGYTPQYAGLEKLHERFEAKGFSVLGFPSNDFGAQEPGTDAEIATFCTSKFGVKFPMFSKITVKGSDKHPLYTFLTQAAPAGEVKWNFEKFLVGKDGVVLGRFPSAVEPEDEKLVGALEKALGS</sequence>
<evidence type="ECO:0000313" key="9">
    <source>
        <dbReference type="Proteomes" id="UP000309215"/>
    </source>
</evidence>
<dbReference type="SUPFAM" id="SSF52833">
    <property type="entry name" value="Thioredoxin-like"/>
    <property type="match status" value="1"/>
</dbReference>
<evidence type="ECO:0000256" key="1">
    <source>
        <dbReference type="ARBA" id="ARBA00006926"/>
    </source>
</evidence>
<dbReference type="Proteomes" id="UP000309215">
    <property type="component" value="Unassembled WGS sequence"/>
</dbReference>
<keyword evidence="3 4" id="KW-0560">Oxidoreductase</keyword>
<dbReference type="InterPro" id="IPR000889">
    <property type="entry name" value="Glutathione_peroxidase"/>
</dbReference>
<feature type="signal peptide" evidence="6">
    <location>
        <begin position="1"/>
        <end position="17"/>
    </location>
</feature>
<dbReference type="PANTHER" id="PTHR11592">
    <property type="entry name" value="GLUTATHIONE PEROXIDASE"/>
    <property type="match status" value="1"/>
</dbReference>
<feature type="region of interest" description="Disordered" evidence="5">
    <location>
        <begin position="27"/>
        <end position="51"/>
    </location>
</feature>
<dbReference type="PANTHER" id="PTHR11592:SF78">
    <property type="entry name" value="GLUTATHIONE PEROXIDASE"/>
    <property type="match status" value="1"/>
</dbReference>
<dbReference type="GO" id="GO:0034599">
    <property type="term" value="P:cellular response to oxidative stress"/>
    <property type="evidence" value="ECO:0007669"/>
    <property type="project" value="TreeGrafter"/>
</dbReference>
<dbReference type="PRINTS" id="PR01011">
    <property type="entry name" value="GLUTPROXDASE"/>
</dbReference>
<keyword evidence="6" id="KW-0732">Signal</keyword>
<dbReference type="InterPro" id="IPR036249">
    <property type="entry name" value="Thioredoxin-like_sf"/>
</dbReference>
<proteinExistence type="inferred from homology"/>
<accession>A0A4U1IPA2</accession>
<evidence type="ECO:0000256" key="2">
    <source>
        <dbReference type="ARBA" id="ARBA00022559"/>
    </source>
</evidence>
<evidence type="ECO:0000256" key="4">
    <source>
        <dbReference type="RuleBase" id="RU000499"/>
    </source>
</evidence>
<keyword evidence="9" id="KW-1185">Reference proteome</keyword>
<evidence type="ECO:0000256" key="5">
    <source>
        <dbReference type="SAM" id="MobiDB-lite"/>
    </source>
</evidence>
<dbReference type="FunFam" id="3.40.30.10:FF:000010">
    <property type="entry name" value="Glutathione peroxidase"/>
    <property type="match status" value="1"/>
</dbReference>
<reference evidence="8 9" key="1">
    <citation type="submission" date="2019-04" db="EMBL/GenBank/DDBJ databases">
        <authorList>
            <person name="Li Y."/>
            <person name="Wang J."/>
        </authorList>
    </citation>
    <scope>NUCLEOTIDE SEQUENCE [LARGE SCALE GENOMIC DNA]</scope>
    <source>
        <strain evidence="8 9">DSM 14668</strain>
    </source>
</reference>
<evidence type="ECO:0000313" key="8">
    <source>
        <dbReference type="EMBL" id="TKC95882.1"/>
    </source>
</evidence>
<name>A0A4U1IPA2_9BACT</name>
<dbReference type="RefSeq" id="WP_136935559.1">
    <property type="nucleotide sequence ID" value="NZ_SSMQ01000091.1"/>
</dbReference>
<evidence type="ECO:0000256" key="3">
    <source>
        <dbReference type="ARBA" id="ARBA00023002"/>
    </source>
</evidence>
<dbReference type="EMBL" id="SSMQ01000091">
    <property type="protein sequence ID" value="TKC95882.1"/>
    <property type="molecule type" value="Genomic_DNA"/>
</dbReference>
<dbReference type="PROSITE" id="PS51352">
    <property type="entry name" value="THIOREDOXIN_2"/>
    <property type="match status" value="1"/>
</dbReference>
<keyword evidence="2 4" id="KW-0575">Peroxidase</keyword>
<dbReference type="GO" id="GO:0004601">
    <property type="term" value="F:peroxidase activity"/>
    <property type="evidence" value="ECO:0007669"/>
    <property type="project" value="UniProtKB-KW"/>
</dbReference>
<dbReference type="PROSITE" id="PS00460">
    <property type="entry name" value="GLUTATHIONE_PEROXID_1"/>
    <property type="match status" value="1"/>
</dbReference>
<evidence type="ECO:0000259" key="7">
    <source>
        <dbReference type="PROSITE" id="PS51352"/>
    </source>
</evidence>
<dbReference type="InterPro" id="IPR029759">
    <property type="entry name" value="GPX_AS"/>
</dbReference>
<comment type="caution">
    <text evidence="8">The sequence shown here is derived from an EMBL/GenBank/DDBJ whole genome shotgun (WGS) entry which is preliminary data.</text>
</comment>
<dbReference type="PROSITE" id="PS51355">
    <property type="entry name" value="GLUTATHIONE_PEROXID_3"/>
    <property type="match status" value="1"/>
</dbReference>
<feature type="chain" id="PRO_5020313982" description="Glutathione peroxidase" evidence="6">
    <location>
        <begin position="18"/>
        <end position="208"/>
    </location>
</feature>
<dbReference type="CDD" id="cd00340">
    <property type="entry name" value="GSH_Peroxidase"/>
    <property type="match status" value="1"/>
</dbReference>
<organism evidence="8 9">
    <name type="scientific">Polyangium fumosum</name>
    <dbReference type="NCBI Taxonomy" id="889272"/>
    <lineage>
        <taxon>Bacteria</taxon>
        <taxon>Pseudomonadati</taxon>
        <taxon>Myxococcota</taxon>
        <taxon>Polyangia</taxon>
        <taxon>Polyangiales</taxon>
        <taxon>Polyangiaceae</taxon>
        <taxon>Polyangium</taxon>
    </lineage>
</organism>
<dbReference type="OrthoDB" id="9809733at2"/>
<dbReference type="PROSITE" id="PS51257">
    <property type="entry name" value="PROKAR_LIPOPROTEIN"/>
    <property type="match status" value="1"/>
</dbReference>